<dbReference type="AlphaFoldDB" id="A0AAW3V0I2"/>
<accession>A0AAW3V0I2</accession>
<proteinExistence type="predicted"/>
<sequence length="127" mass="14007">MSESTSTPTHTPEQIVRLLHGHRFDLSTEKHLQEGVESAFRAAGVTFEREKRVSPKDILDFLIAGGIAVECKMRNKARKIDIFKQISRYAESPDVSAIVLASNIAMGLPAEINGKPVYAASLSRGWI</sequence>
<gene>
    <name evidence="1" type="ORF">GGD69_005346</name>
</gene>
<dbReference type="EMBL" id="JACIIK010000009">
    <property type="protein sequence ID" value="MBB6204452.1"/>
    <property type="molecule type" value="Genomic_DNA"/>
</dbReference>
<protein>
    <recommendedName>
        <fullName evidence="3">Restriction endonuclease type IV Mrr domain-containing protein</fullName>
    </recommendedName>
</protein>
<reference evidence="1 2" key="1">
    <citation type="submission" date="2020-08" db="EMBL/GenBank/DDBJ databases">
        <title>Genomic Encyclopedia of Type Strains, Phase IV (KMG-V): Genome sequencing to study the core and pangenomes of soil and plant-associated prokaryotes.</title>
        <authorList>
            <person name="Whitman W."/>
        </authorList>
    </citation>
    <scope>NUCLEOTIDE SEQUENCE [LARGE SCALE GENOMIC DNA]</scope>
    <source>
        <strain evidence="1 2">SEMIA 4013</strain>
    </source>
</reference>
<evidence type="ECO:0008006" key="3">
    <source>
        <dbReference type="Google" id="ProtNLM"/>
    </source>
</evidence>
<dbReference type="RefSeq" id="WP_183801022.1">
    <property type="nucleotide sequence ID" value="NZ_JACIII010000013.1"/>
</dbReference>
<evidence type="ECO:0000313" key="1">
    <source>
        <dbReference type="EMBL" id="MBB6204452.1"/>
    </source>
</evidence>
<comment type="caution">
    <text evidence="1">The sequence shown here is derived from an EMBL/GenBank/DDBJ whole genome shotgun (WGS) entry which is preliminary data.</text>
</comment>
<name>A0AAW3V0I2_9BURK</name>
<evidence type="ECO:0000313" key="2">
    <source>
        <dbReference type="Proteomes" id="UP000518681"/>
    </source>
</evidence>
<dbReference type="Proteomes" id="UP000518681">
    <property type="component" value="Unassembled WGS sequence"/>
</dbReference>
<organism evidence="1 2">
    <name type="scientific">Paraburkholderia fungorum</name>
    <dbReference type="NCBI Taxonomy" id="134537"/>
    <lineage>
        <taxon>Bacteria</taxon>
        <taxon>Pseudomonadati</taxon>
        <taxon>Pseudomonadota</taxon>
        <taxon>Betaproteobacteria</taxon>
        <taxon>Burkholderiales</taxon>
        <taxon>Burkholderiaceae</taxon>
        <taxon>Paraburkholderia</taxon>
    </lineage>
</organism>